<organism evidence="6 7">
    <name type="scientific">Platanthera zijinensis</name>
    <dbReference type="NCBI Taxonomy" id="2320716"/>
    <lineage>
        <taxon>Eukaryota</taxon>
        <taxon>Viridiplantae</taxon>
        <taxon>Streptophyta</taxon>
        <taxon>Embryophyta</taxon>
        <taxon>Tracheophyta</taxon>
        <taxon>Spermatophyta</taxon>
        <taxon>Magnoliopsida</taxon>
        <taxon>Liliopsida</taxon>
        <taxon>Asparagales</taxon>
        <taxon>Orchidaceae</taxon>
        <taxon>Orchidoideae</taxon>
        <taxon>Orchideae</taxon>
        <taxon>Orchidinae</taxon>
        <taxon>Platanthera</taxon>
    </lineage>
</organism>
<keyword evidence="2" id="KW-0698">rRNA processing</keyword>
<evidence type="ECO:0000313" key="7">
    <source>
        <dbReference type="Proteomes" id="UP001418222"/>
    </source>
</evidence>
<dbReference type="PANTHER" id="PTHR11953:SF1">
    <property type="entry name" value="EXOSOME COMPLEX COMPONENT RRP46"/>
    <property type="match status" value="1"/>
</dbReference>
<gene>
    <name evidence="6" type="ORF">KSP39_PZI003862</name>
</gene>
<dbReference type="GO" id="GO:0000176">
    <property type="term" value="C:nuclear exosome (RNase complex)"/>
    <property type="evidence" value="ECO:0007669"/>
    <property type="project" value="TreeGrafter"/>
</dbReference>
<dbReference type="InterPro" id="IPR020568">
    <property type="entry name" value="Ribosomal_Su5_D2-typ_SF"/>
</dbReference>
<dbReference type="GO" id="GO:0071028">
    <property type="term" value="P:nuclear mRNA surveillance"/>
    <property type="evidence" value="ECO:0007669"/>
    <property type="project" value="TreeGrafter"/>
</dbReference>
<dbReference type="Gene3D" id="3.30.230.70">
    <property type="entry name" value="GHMP Kinase, N-terminal domain"/>
    <property type="match status" value="1"/>
</dbReference>
<comment type="subcellular location">
    <subcellularLocation>
        <location evidence="1">Nucleus</location>
    </subcellularLocation>
</comment>
<keyword evidence="7" id="KW-1185">Reference proteome</keyword>
<feature type="transmembrane region" description="Helical" evidence="5">
    <location>
        <begin position="123"/>
        <end position="145"/>
    </location>
</feature>
<dbReference type="Proteomes" id="UP001418222">
    <property type="component" value="Unassembled WGS sequence"/>
</dbReference>
<comment type="caution">
    <text evidence="6">The sequence shown here is derived from an EMBL/GenBank/DDBJ whole genome shotgun (WGS) entry which is preliminary data.</text>
</comment>
<keyword evidence="3" id="KW-0271">Exosome</keyword>
<dbReference type="InterPro" id="IPR027408">
    <property type="entry name" value="PNPase/RNase_PH_dom_sf"/>
</dbReference>
<dbReference type="AlphaFoldDB" id="A0AAP0BWI4"/>
<evidence type="ECO:0000256" key="2">
    <source>
        <dbReference type="ARBA" id="ARBA00022552"/>
    </source>
</evidence>
<dbReference type="GO" id="GO:0071051">
    <property type="term" value="P:poly(A)-dependent snoRNA 3'-end processing"/>
    <property type="evidence" value="ECO:0007669"/>
    <property type="project" value="TreeGrafter"/>
</dbReference>
<dbReference type="GO" id="GO:0003723">
    <property type="term" value="F:RNA binding"/>
    <property type="evidence" value="ECO:0007669"/>
    <property type="project" value="TreeGrafter"/>
</dbReference>
<dbReference type="GO" id="GO:0005730">
    <property type="term" value="C:nucleolus"/>
    <property type="evidence" value="ECO:0007669"/>
    <property type="project" value="TreeGrafter"/>
</dbReference>
<dbReference type="GO" id="GO:0006364">
    <property type="term" value="P:rRNA processing"/>
    <property type="evidence" value="ECO:0007669"/>
    <property type="project" value="UniProtKB-KW"/>
</dbReference>
<dbReference type="GO" id="GO:0016075">
    <property type="term" value="P:rRNA catabolic process"/>
    <property type="evidence" value="ECO:0007669"/>
    <property type="project" value="TreeGrafter"/>
</dbReference>
<keyword evidence="5" id="KW-0812">Transmembrane</keyword>
<keyword evidence="5" id="KW-0472">Membrane</keyword>
<dbReference type="PANTHER" id="PTHR11953">
    <property type="entry name" value="EXOSOME COMPLEX COMPONENT"/>
    <property type="match status" value="1"/>
</dbReference>
<dbReference type="GO" id="GO:0034475">
    <property type="term" value="P:U4 snRNA 3'-end processing"/>
    <property type="evidence" value="ECO:0007669"/>
    <property type="project" value="TreeGrafter"/>
</dbReference>
<evidence type="ECO:0000256" key="5">
    <source>
        <dbReference type="SAM" id="Phobius"/>
    </source>
</evidence>
<dbReference type="EMBL" id="JBBWWQ010000003">
    <property type="protein sequence ID" value="KAK8951557.1"/>
    <property type="molecule type" value="Genomic_DNA"/>
</dbReference>
<sequence>MTPSAESGTMVGGGIKFDAGRGSSRWFHREMEEMESWLLKMGMGWSSDGLLLPCAINASCAALVDAGIPLKHLAVAVCCGLVADGDVMLDPTILEEQGNSRGSGSSLEDPTSLVLAGVRFRLYLCYFPLIQYCIVLASSLFITMVRPASLVRSFDVVGNCATMDARLAAIECSLHAIERRLDDQSASLTSLSTYPQALLQCRDYCQTLPALIPAAATESHTSNTVSARSNVISARSNAVWREARTSSTVFGCCSKSLHLPATNTCNFVGDPSYAVVH</sequence>
<dbReference type="GO" id="GO:0000177">
    <property type="term" value="C:cytoplasmic exosome (RNase complex)"/>
    <property type="evidence" value="ECO:0007669"/>
    <property type="project" value="TreeGrafter"/>
</dbReference>
<accession>A0AAP0BWI4</accession>
<dbReference type="SUPFAM" id="SSF54211">
    <property type="entry name" value="Ribosomal protein S5 domain 2-like"/>
    <property type="match status" value="1"/>
</dbReference>
<evidence type="ECO:0000256" key="1">
    <source>
        <dbReference type="ARBA" id="ARBA00004123"/>
    </source>
</evidence>
<keyword evidence="5" id="KW-1133">Transmembrane helix</keyword>
<evidence type="ECO:0000256" key="3">
    <source>
        <dbReference type="ARBA" id="ARBA00022835"/>
    </source>
</evidence>
<evidence type="ECO:0000313" key="6">
    <source>
        <dbReference type="EMBL" id="KAK8951557.1"/>
    </source>
</evidence>
<dbReference type="InterPro" id="IPR050080">
    <property type="entry name" value="RNase_PH"/>
</dbReference>
<keyword evidence="4" id="KW-0539">Nucleus</keyword>
<evidence type="ECO:0000256" key="4">
    <source>
        <dbReference type="ARBA" id="ARBA00023242"/>
    </source>
</evidence>
<name>A0AAP0BWI4_9ASPA</name>
<proteinExistence type="predicted"/>
<reference evidence="6 7" key="1">
    <citation type="journal article" date="2022" name="Nat. Plants">
        <title>Genomes of leafy and leafless Platanthera orchids illuminate the evolution of mycoheterotrophy.</title>
        <authorList>
            <person name="Li M.H."/>
            <person name="Liu K.W."/>
            <person name="Li Z."/>
            <person name="Lu H.C."/>
            <person name="Ye Q.L."/>
            <person name="Zhang D."/>
            <person name="Wang J.Y."/>
            <person name="Li Y.F."/>
            <person name="Zhong Z.M."/>
            <person name="Liu X."/>
            <person name="Yu X."/>
            <person name="Liu D.K."/>
            <person name="Tu X.D."/>
            <person name="Liu B."/>
            <person name="Hao Y."/>
            <person name="Liao X.Y."/>
            <person name="Jiang Y.T."/>
            <person name="Sun W.H."/>
            <person name="Chen J."/>
            <person name="Chen Y.Q."/>
            <person name="Ai Y."/>
            <person name="Zhai J.W."/>
            <person name="Wu S.S."/>
            <person name="Zhou Z."/>
            <person name="Hsiao Y.Y."/>
            <person name="Wu W.L."/>
            <person name="Chen Y.Y."/>
            <person name="Lin Y.F."/>
            <person name="Hsu J.L."/>
            <person name="Li C.Y."/>
            <person name="Wang Z.W."/>
            <person name="Zhao X."/>
            <person name="Zhong W.Y."/>
            <person name="Ma X.K."/>
            <person name="Ma L."/>
            <person name="Huang J."/>
            <person name="Chen G.Z."/>
            <person name="Huang M.Z."/>
            <person name="Huang L."/>
            <person name="Peng D.H."/>
            <person name="Luo Y.B."/>
            <person name="Zou S.Q."/>
            <person name="Chen S.P."/>
            <person name="Lan S."/>
            <person name="Tsai W.C."/>
            <person name="Van de Peer Y."/>
            <person name="Liu Z.J."/>
        </authorList>
    </citation>
    <scope>NUCLEOTIDE SEQUENCE [LARGE SCALE GENOMIC DNA]</scope>
    <source>
        <strain evidence="6">Lor287</strain>
    </source>
</reference>
<protein>
    <submittedName>
        <fullName evidence="6">Uncharacterized protein</fullName>
    </submittedName>
</protein>